<accession>A0A136Q0V2</accession>
<dbReference type="Proteomes" id="UP000070366">
    <property type="component" value="Unassembled WGS sequence"/>
</dbReference>
<evidence type="ECO:0000313" key="3">
    <source>
        <dbReference type="Proteomes" id="UP000070366"/>
    </source>
</evidence>
<comment type="caution">
    <text evidence="2">The sequence shown here is derived from an EMBL/GenBank/DDBJ whole genome shotgun (WGS) entry which is preliminary data.</text>
</comment>
<sequence length="177" mass="19303">MMKLQKTACDYIDSVCRSIRSCRERELFRAELLDHIEQKTAELMRGGKTQEEAERAAVGSLGPAEAISKGMNAVYRPSAAKYIFLAATLFLAFLNAAPWLAFLFNIPNMPLAVFPAEGATAVIGGADGPTSIFVSAGSWSMVSFILPLLLILFAGITVRLFLRPKFGGRNNGMRPRT</sequence>
<proteinExistence type="predicted"/>
<reference evidence="2 3" key="1">
    <citation type="submission" date="2016-02" db="EMBL/GenBank/DDBJ databases">
        <authorList>
            <person name="Wen L."/>
            <person name="He K."/>
            <person name="Yang H."/>
        </authorList>
    </citation>
    <scope>NUCLEOTIDE SEQUENCE [LARGE SCALE GENOMIC DNA]</scope>
    <source>
        <strain evidence="2 3">DSM 22607</strain>
    </source>
</reference>
<gene>
    <name evidence="2" type="ORF">HMPREF3293_02978</name>
</gene>
<keyword evidence="1" id="KW-1133">Transmembrane helix</keyword>
<keyword evidence="1" id="KW-0812">Transmembrane</keyword>
<evidence type="ECO:0000256" key="1">
    <source>
        <dbReference type="SAM" id="Phobius"/>
    </source>
</evidence>
<dbReference type="EMBL" id="LSZW01000065">
    <property type="protein sequence ID" value="KXK64323.1"/>
    <property type="molecule type" value="Genomic_DNA"/>
</dbReference>
<name>A0A136Q0V2_9FIRM</name>
<protein>
    <recommendedName>
        <fullName evidence="4">DUF1700 domain-containing protein</fullName>
    </recommendedName>
</protein>
<dbReference type="NCBIfam" id="NF038403">
    <property type="entry name" value="perm_prefix_1"/>
    <property type="match status" value="1"/>
</dbReference>
<keyword evidence="3" id="KW-1185">Reference proteome</keyword>
<evidence type="ECO:0008006" key="4">
    <source>
        <dbReference type="Google" id="ProtNLM"/>
    </source>
</evidence>
<feature type="transmembrane region" description="Helical" evidence="1">
    <location>
        <begin position="82"/>
        <end position="104"/>
    </location>
</feature>
<organism evidence="2 3">
    <name type="scientific">Christensenella minuta</name>
    <dbReference type="NCBI Taxonomy" id="626937"/>
    <lineage>
        <taxon>Bacteria</taxon>
        <taxon>Bacillati</taxon>
        <taxon>Bacillota</taxon>
        <taxon>Clostridia</taxon>
        <taxon>Christensenellales</taxon>
        <taxon>Christensenellaceae</taxon>
        <taxon>Christensenella</taxon>
    </lineage>
</organism>
<feature type="transmembrane region" description="Helical" evidence="1">
    <location>
        <begin position="139"/>
        <end position="162"/>
    </location>
</feature>
<keyword evidence="1" id="KW-0472">Membrane</keyword>
<dbReference type="InterPro" id="IPR047928">
    <property type="entry name" value="Perm_prefix_1"/>
</dbReference>
<dbReference type="AlphaFoldDB" id="A0A136Q0V2"/>
<dbReference type="STRING" id="626937.HMPREF3293_02978"/>
<dbReference type="RefSeq" id="WP_066523125.1">
    <property type="nucleotide sequence ID" value="NZ_CABMOF010000013.1"/>
</dbReference>
<evidence type="ECO:0000313" key="2">
    <source>
        <dbReference type="EMBL" id="KXK64323.1"/>
    </source>
</evidence>